<reference evidence="4 5" key="1">
    <citation type="submission" date="2020-02" db="EMBL/GenBank/DDBJ databases">
        <title>Rhodobacter algicola sp. nov., isolated from microalga culture.</title>
        <authorList>
            <person name="Park C.-Y."/>
        </authorList>
    </citation>
    <scope>NUCLEOTIDE SEQUENCE [LARGE SCALE GENOMIC DNA]</scope>
    <source>
        <strain evidence="4 5">ETT8</strain>
    </source>
</reference>
<comment type="caution">
    <text evidence="4">The sequence shown here is derived from an EMBL/GenBank/DDBJ whole genome shotgun (WGS) entry which is preliminary data.</text>
</comment>
<keyword evidence="2" id="KW-0472">Membrane</keyword>
<organism evidence="4 5">
    <name type="scientific">Pseudotabrizicola algicola</name>
    <dbReference type="NCBI Taxonomy" id="2709381"/>
    <lineage>
        <taxon>Bacteria</taxon>
        <taxon>Pseudomonadati</taxon>
        <taxon>Pseudomonadota</taxon>
        <taxon>Alphaproteobacteria</taxon>
        <taxon>Rhodobacterales</taxon>
        <taxon>Paracoccaceae</taxon>
        <taxon>Pseudotabrizicola</taxon>
    </lineage>
</organism>
<evidence type="ECO:0000313" key="4">
    <source>
        <dbReference type="EMBL" id="NEX46049.1"/>
    </source>
</evidence>
<sequence>MQVVYLNGRRLQLTWRELQTQFRHPYFVGMMLMMALVIVLIGPYDHLLNFTALRLTIFYAACFGSFSALLYFSLWLCHRLNWKAYSLFTVGLSGLGATLCGLLMALLLGADMPSFKDMLLVTGFNLVFCYLGETIQSTYIIPRIMADLRGRPAQDMLVEFIASEAGTLPSAAPVLPAAPDLPATVTLFGRCFPTASLQLIEAEEHYVAILLKDGTRHLLRGRIADAESVLPPGLGLRVHRSYWVAASAVAAFRADKPGAQLLLTSGISVPVARPRLPEVRHWAETLPAKAPPPSAPKQKAPQRVPSAGF</sequence>
<evidence type="ECO:0000256" key="2">
    <source>
        <dbReference type="SAM" id="Phobius"/>
    </source>
</evidence>
<accession>A0A6B3RSF4</accession>
<evidence type="ECO:0000259" key="3">
    <source>
        <dbReference type="PROSITE" id="PS50930"/>
    </source>
</evidence>
<name>A0A6B3RSF4_9RHOB</name>
<dbReference type="PROSITE" id="PS50930">
    <property type="entry name" value="HTH_LYTTR"/>
    <property type="match status" value="1"/>
</dbReference>
<dbReference type="InterPro" id="IPR007492">
    <property type="entry name" value="LytTR_DNA-bd_dom"/>
</dbReference>
<proteinExistence type="predicted"/>
<dbReference type="RefSeq" id="WP_164610401.1">
    <property type="nucleotide sequence ID" value="NZ_JAAIKE010000002.1"/>
</dbReference>
<dbReference type="EMBL" id="JAAIKE010000002">
    <property type="protein sequence ID" value="NEX46049.1"/>
    <property type="molecule type" value="Genomic_DNA"/>
</dbReference>
<evidence type="ECO:0000256" key="1">
    <source>
        <dbReference type="SAM" id="MobiDB-lite"/>
    </source>
</evidence>
<evidence type="ECO:0000313" key="5">
    <source>
        <dbReference type="Proteomes" id="UP000481421"/>
    </source>
</evidence>
<feature type="transmembrane region" description="Helical" evidence="2">
    <location>
        <begin position="26"/>
        <end position="44"/>
    </location>
</feature>
<protein>
    <submittedName>
        <fullName evidence="4">LytTR family transcriptional regulator</fullName>
    </submittedName>
</protein>
<dbReference type="Gene3D" id="2.40.50.1020">
    <property type="entry name" value="LytTr DNA-binding domain"/>
    <property type="match status" value="1"/>
</dbReference>
<feature type="transmembrane region" description="Helical" evidence="2">
    <location>
        <begin position="84"/>
        <end position="107"/>
    </location>
</feature>
<gene>
    <name evidence="4" type="ORF">G3572_07520</name>
</gene>
<keyword evidence="5" id="KW-1185">Reference proteome</keyword>
<dbReference type="Pfam" id="PF04397">
    <property type="entry name" value="LytTR"/>
    <property type="match status" value="1"/>
</dbReference>
<dbReference type="GO" id="GO:0003677">
    <property type="term" value="F:DNA binding"/>
    <property type="evidence" value="ECO:0007669"/>
    <property type="project" value="InterPro"/>
</dbReference>
<feature type="region of interest" description="Disordered" evidence="1">
    <location>
        <begin position="285"/>
        <end position="309"/>
    </location>
</feature>
<dbReference type="SMART" id="SM00850">
    <property type="entry name" value="LytTR"/>
    <property type="match status" value="1"/>
</dbReference>
<feature type="domain" description="HTH LytTR-type" evidence="3">
    <location>
        <begin position="192"/>
        <end position="285"/>
    </location>
</feature>
<keyword evidence="2" id="KW-0812">Transmembrane</keyword>
<feature type="transmembrane region" description="Helical" evidence="2">
    <location>
        <begin position="119"/>
        <end position="141"/>
    </location>
</feature>
<dbReference type="AlphaFoldDB" id="A0A6B3RSF4"/>
<feature type="transmembrane region" description="Helical" evidence="2">
    <location>
        <begin position="56"/>
        <end position="77"/>
    </location>
</feature>
<keyword evidence="2" id="KW-1133">Transmembrane helix</keyword>
<dbReference type="Proteomes" id="UP000481421">
    <property type="component" value="Unassembled WGS sequence"/>
</dbReference>